<protein>
    <submittedName>
        <fullName evidence="1">Putative baseplate assembly protein</fullName>
    </submittedName>
</protein>
<organism evidence="1 2">
    <name type="scientific">Parafrankia irregularis</name>
    <dbReference type="NCBI Taxonomy" id="795642"/>
    <lineage>
        <taxon>Bacteria</taxon>
        <taxon>Bacillati</taxon>
        <taxon>Actinomycetota</taxon>
        <taxon>Actinomycetes</taxon>
        <taxon>Frankiales</taxon>
        <taxon>Frankiaceae</taxon>
        <taxon>Parafrankia</taxon>
    </lineage>
</organism>
<dbReference type="Proteomes" id="UP000198802">
    <property type="component" value="Unassembled WGS sequence"/>
</dbReference>
<gene>
    <name evidence="1" type="ORF">Ga0074812_12953</name>
</gene>
<sequence>MTLPAPNLDDRTFQQLVDDAKRFIADRCPTWTNHNVSDPGITLVETFAWMTDLMLYRLNRVPERNYLRFLDLVGVRLFPPVAARAEVSFRLSAPQDATVRIPKGTVVSTRRTATEPAIEFTTMADLDVVPARSVRVGSVIDGQTWRDHTEELGLGTGFACFDQHPKPGDALYIGFDRPAPSLIVLLRFACTVSGHGIDPDNPPLRWEAWDGERWRRCPQEQDTTNGLNTSGVIELHLPRGHAVRDIGGRSAAWVRCRVVERRGVRGYRDSPKIVSVTGVAVGGDVDAVHGAQVPGEVLGHAEGVAGQAFTLSQAPVPTTSDPIVVEVGAARRAPGDAPEALPEPAPELEWTVWEAVESFAASGPADRHVTVDPTSGEIRFGPLVRLADGTVRTFGAVPAKGATVRVRPYQTGGGRDGNVVARSLNTLRTSIPYVAAVYNREPATGGQDGETVEEARVRGPLTLRHRDRAVTTEDYEILARQAAPEIARARCVVDESGENAGVVRVLLVPRVADVAADGQLDPTGLLVSDRTGEAVRRYLDARRVIGVRLVVEPPIYLGFTVAARVRATATAAPEQVRDEALRLLHRRLHPVTGGPDGTGWPFGRAVTIGDIHGVLQAVPGVAYLEEVRLYRANPIARANSPAAEQRPVRTERIDVPANGLVIGFEHQVDVIR</sequence>
<dbReference type="InterPro" id="IPR011749">
    <property type="entry name" value="CHP02243"/>
</dbReference>
<proteinExistence type="predicted"/>
<dbReference type="EMBL" id="FAOZ01000029">
    <property type="protein sequence ID" value="CUU59583.1"/>
    <property type="molecule type" value="Genomic_DNA"/>
</dbReference>
<reference evidence="2" key="1">
    <citation type="submission" date="2015-11" db="EMBL/GenBank/DDBJ databases">
        <authorList>
            <person name="Varghese N."/>
        </authorList>
    </citation>
    <scope>NUCLEOTIDE SEQUENCE [LARGE SCALE GENOMIC DNA]</scope>
    <source>
        <strain evidence="2">DSM 45899</strain>
    </source>
</reference>
<name>A0A0S4QWR7_9ACTN</name>
<dbReference type="NCBIfam" id="TIGR02243">
    <property type="entry name" value="putative baseplate assembly protein"/>
    <property type="match status" value="1"/>
</dbReference>
<keyword evidence="2" id="KW-1185">Reference proteome</keyword>
<dbReference type="RefSeq" id="WP_091283760.1">
    <property type="nucleotide sequence ID" value="NZ_FAOZ01000029.1"/>
</dbReference>
<evidence type="ECO:0000313" key="2">
    <source>
        <dbReference type="Proteomes" id="UP000198802"/>
    </source>
</evidence>
<accession>A0A0S4QWR7</accession>
<evidence type="ECO:0000313" key="1">
    <source>
        <dbReference type="EMBL" id="CUU59583.1"/>
    </source>
</evidence>
<dbReference type="AlphaFoldDB" id="A0A0S4QWR7"/>